<dbReference type="GeneID" id="108565147"/>
<organism evidence="1 6">
    <name type="scientific">Nicrophorus vespilloides</name>
    <name type="common">Boreal carrion beetle</name>
    <dbReference type="NCBI Taxonomy" id="110193"/>
    <lineage>
        <taxon>Eukaryota</taxon>
        <taxon>Metazoa</taxon>
        <taxon>Ecdysozoa</taxon>
        <taxon>Arthropoda</taxon>
        <taxon>Hexapoda</taxon>
        <taxon>Insecta</taxon>
        <taxon>Pterygota</taxon>
        <taxon>Neoptera</taxon>
        <taxon>Endopterygota</taxon>
        <taxon>Coleoptera</taxon>
        <taxon>Polyphaga</taxon>
        <taxon>Staphyliniformia</taxon>
        <taxon>Silphidae</taxon>
        <taxon>Nicrophorinae</taxon>
        <taxon>Nicrophorus</taxon>
    </lineage>
</organism>
<sequence>MHLQTEKPKNCPVIKLGKRRSRRRNRKRSMEVVAVAKPEPDFGDLDAGDDIYLTKLGTVIPRTGKIFSFTFWRTQLKNDVFWSVQGVDYDNDGGAWIVTEYFGPPEKASRFLQEVTVMHPTEKCVQMRYTSTMEPGKNCVFISRHILQHFKSSDSNSFEFEFRILRWRGRPTKQSKCY</sequence>
<dbReference type="RefSeq" id="XP_017779928.1">
    <property type="nucleotide sequence ID" value="XM_017924439.1"/>
</dbReference>
<accession>A0ABM1MZD0</accession>
<reference evidence="2 3" key="1">
    <citation type="submission" date="2025-05" db="UniProtKB">
        <authorList>
            <consortium name="RefSeq"/>
        </authorList>
    </citation>
    <scope>IDENTIFICATION</scope>
    <source>
        <tissue evidence="2 3">Whole Larva</tissue>
    </source>
</reference>
<keyword evidence="1" id="KW-1185">Reference proteome</keyword>
<proteinExistence type="predicted"/>
<protein>
    <submittedName>
        <fullName evidence="2 3">Uncharacterized protein LOC108565147 isoform X1</fullName>
    </submittedName>
</protein>
<evidence type="ECO:0000313" key="6">
    <source>
        <dbReference type="RefSeq" id="XP_017779930.1"/>
    </source>
</evidence>
<evidence type="ECO:0000313" key="5">
    <source>
        <dbReference type="RefSeq" id="XP_017779929.1"/>
    </source>
</evidence>
<dbReference type="RefSeq" id="XP_017779925.1">
    <property type="nucleotide sequence ID" value="XM_017924436.1"/>
</dbReference>
<dbReference type="RefSeq" id="XP_017779929.1">
    <property type="nucleotide sequence ID" value="XM_017924440.1"/>
</dbReference>
<dbReference type="RefSeq" id="XP_017779930.1">
    <property type="nucleotide sequence ID" value="XM_017924441.1"/>
</dbReference>
<evidence type="ECO:0000313" key="1">
    <source>
        <dbReference type="Proteomes" id="UP000695000"/>
    </source>
</evidence>
<name>A0ABM1MZD0_NICVS</name>
<gene>
    <name evidence="2 3 4 5 6" type="primary">LOC108565147</name>
</gene>
<evidence type="ECO:0000313" key="4">
    <source>
        <dbReference type="RefSeq" id="XP_017779928.1"/>
    </source>
</evidence>
<evidence type="ECO:0000313" key="2">
    <source>
        <dbReference type="RefSeq" id="XP_017779925.1"/>
    </source>
</evidence>
<dbReference type="Proteomes" id="UP000695000">
    <property type="component" value="Unplaced"/>
</dbReference>
<dbReference type="RefSeq" id="XP_017779926.1">
    <property type="nucleotide sequence ID" value="XM_017924437.1"/>
</dbReference>
<evidence type="ECO:0000313" key="3">
    <source>
        <dbReference type="RefSeq" id="XP_017779926.1"/>
    </source>
</evidence>